<dbReference type="AlphaFoldDB" id="A0A3M3JIS2"/>
<dbReference type="PANTHER" id="PTHR44169">
    <property type="entry name" value="NADPH-DEPENDENT 1-ACYLDIHYDROXYACETONE PHOSPHATE REDUCTASE"/>
    <property type="match status" value="1"/>
</dbReference>
<evidence type="ECO:0000313" key="5">
    <source>
        <dbReference type="EMBL" id="RMN10744.1"/>
    </source>
</evidence>
<dbReference type="Proteomes" id="UP000271468">
    <property type="component" value="Unassembled WGS sequence"/>
</dbReference>
<dbReference type="Pfam" id="PF00106">
    <property type="entry name" value="adh_short"/>
    <property type="match status" value="1"/>
</dbReference>
<gene>
    <name evidence="5" type="ORF">ALQ65_05211</name>
</gene>
<keyword evidence="2" id="KW-0560">Oxidoreductase</keyword>
<evidence type="ECO:0000259" key="4">
    <source>
        <dbReference type="SMART" id="SM00822"/>
    </source>
</evidence>
<dbReference type="SUPFAM" id="SSF51735">
    <property type="entry name" value="NAD(P)-binding Rossmann-fold domains"/>
    <property type="match status" value="1"/>
</dbReference>
<protein>
    <submittedName>
        <fullName evidence="5">Short-chain dehydrogenase/reductase SDR</fullName>
    </submittedName>
</protein>
<evidence type="ECO:0000256" key="1">
    <source>
        <dbReference type="ARBA" id="ARBA00006484"/>
    </source>
</evidence>
<proteinExistence type="inferred from homology"/>
<dbReference type="PRINTS" id="PR00081">
    <property type="entry name" value="GDHRDH"/>
</dbReference>
<dbReference type="InterPro" id="IPR020904">
    <property type="entry name" value="Sc_DH/Rdtase_CS"/>
</dbReference>
<dbReference type="InterPro" id="IPR057326">
    <property type="entry name" value="KR_dom"/>
</dbReference>
<organism evidence="5 6">
    <name type="scientific">Pseudomonas syringae pv. coriandricola</name>
    <dbReference type="NCBI Taxonomy" id="264453"/>
    <lineage>
        <taxon>Bacteria</taxon>
        <taxon>Pseudomonadati</taxon>
        <taxon>Pseudomonadota</taxon>
        <taxon>Gammaproteobacteria</taxon>
        <taxon>Pseudomonadales</taxon>
        <taxon>Pseudomonadaceae</taxon>
        <taxon>Pseudomonas</taxon>
    </lineage>
</organism>
<dbReference type="PROSITE" id="PS00061">
    <property type="entry name" value="ADH_SHORT"/>
    <property type="match status" value="1"/>
</dbReference>
<dbReference type="SMART" id="SM00822">
    <property type="entry name" value="PKS_KR"/>
    <property type="match status" value="1"/>
</dbReference>
<dbReference type="Gene3D" id="3.40.50.720">
    <property type="entry name" value="NAD(P)-binding Rossmann-like Domain"/>
    <property type="match status" value="1"/>
</dbReference>
<dbReference type="InterPro" id="IPR002347">
    <property type="entry name" value="SDR_fam"/>
</dbReference>
<feature type="domain" description="Ketoreductase" evidence="4">
    <location>
        <begin position="68"/>
        <end position="245"/>
    </location>
</feature>
<evidence type="ECO:0000313" key="6">
    <source>
        <dbReference type="Proteomes" id="UP000271468"/>
    </source>
</evidence>
<dbReference type="PANTHER" id="PTHR44169:SF6">
    <property type="entry name" value="NADPH-DEPENDENT 1-ACYLDIHYDROXYACETONE PHOSPHATE REDUCTASE"/>
    <property type="match status" value="1"/>
</dbReference>
<dbReference type="GO" id="GO:0016491">
    <property type="term" value="F:oxidoreductase activity"/>
    <property type="evidence" value="ECO:0007669"/>
    <property type="project" value="UniProtKB-KW"/>
</dbReference>
<dbReference type="InterPro" id="IPR036291">
    <property type="entry name" value="NAD(P)-bd_dom_sf"/>
</dbReference>
<reference evidence="5 6" key="1">
    <citation type="submission" date="2018-08" db="EMBL/GenBank/DDBJ databases">
        <title>Recombination of ecologically and evolutionarily significant loci maintains genetic cohesion in the Pseudomonas syringae species complex.</title>
        <authorList>
            <person name="Dillon M."/>
            <person name="Thakur S."/>
            <person name="Almeida R.N.D."/>
            <person name="Weir B.S."/>
            <person name="Guttman D.S."/>
        </authorList>
    </citation>
    <scope>NUCLEOTIDE SEQUENCE [LARGE SCALE GENOMIC DNA]</scope>
    <source>
        <strain evidence="5 6">ICMP 12341</strain>
    </source>
</reference>
<name>A0A3M3JIS2_9PSED</name>
<comment type="similarity">
    <text evidence="1 3">Belongs to the short-chain dehydrogenases/reductases (SDR) family.</text>
</comment>
<comment type="caution">
    <text evidence="5">The sequence shown here is derived from an EMBL/GenBank/DDBJ whole genome shotgun (WGS) entry which is preliminary data.</text>
</comment>
<dbReference type="PRINTS" id="PR00080">
    <property type="entry name" value="SDRFAMILY"/>
</dbReference>
<accession>A0A3M3JIS2</accession>
<evidence type="ECO:0000256" key="3">
    <source>
        <dbReference type="RuleBase" id="RU000363"/>
    </source>
</evidence>
<evidence type="ECO:0000256" key="2">
    <source>
        <dbReference type="ARBA" id="ARBA00023002"/>
    </source>
</evidence>
<sequence>MASQLYYRDLQYPLAVFPGVRTHHQLVIHEQRFSLGALLNGQLSGKFRYGQLSAYLLFPEFTMNSTGNTILVTGGTSGIGLGLALRLHKAGNKVIIAGRRKALLDKIVSEHPGIESVVLDVSDPQSIQRNSEALAISHPHLNVLINNAGIMHWEDLTDPHNLSTAEDIVTTNLLGTIRMVYAFTPHLLKQPNATIINVSSALAFVPLPATPTYSATKAAVHSFTQSLRVQLEGSPVEVIELAPPGVRTTLLGQENDEHAMPLEEFLDEIFELLKTSPTPQELVVERAKPLRFAEASGSHGEVLKMLTGYKPTTD</sequence>
<dbReference type="EMBL" id="RBOV01000231">
    <property type="protein sequence ID" value="RMN10744.1"/>
    <property type="molecule type" value="Genomic_DNA"/>
</dbReference>